<accession>A0AA96VJY2</accession>
<name>A0AA96VJY2_9STRE</name>
<dbReference type="InterPro" id="IPR011291">
    <property type="entry name" value="Pept_M20A_peptidaseV"/>
</dbReference>
<keyword evidence="8" id="KW-0482">Metalloprotease</keyword>
<dbReference type="SUPFAM" id="SSF55031">
    <property type="entry name" value="Bacterial exopeptidase dimerisation domain"/>
    <property type="match status" value="1"/>
</dbReference>
<dbReference type="Proteomes" id="UP001301526">
    <property type="component" value="Chromosome"/>
</dbReference>
<dbReference type="NCBIfam" id="TIGR01886">
    <property type="entry name" value="dipeptidase"/>
    <property type="match status" value="1"/>
</dbReference>
<keyword evidence="7 9" id="KW-0224">Dipeptidase</keyword>
<dbReference type="GO" id="GO:0008237">
    <property type="term" value="F:metallopeptidase activity"/>
    <property type="evidence" value="ECO:0007669"/>
    <property type="project" value="UniProtKB-KW"/>
</dbReference>
<evidence type="ECO:0000313" key="10">
    <source>
        <dbReference type="Proteomes" id="UP001301526"/>
    </source>
</evidence>
<dbReference type="NCBIfam" id="TIGR01887">
    <property type="entry name" value="dipeptidaselike"/>
    <property type="match status" value="1"/>
</dbReference>
<evidence type="ECO:0000256" key="8">
    <source>
        <dbReference type="ARBA" id="ARBA00023049"/>
    </source>
</evidence>
<protein>
    <submittedName>
        <fullName evidence="9">Dipeptidase PepV</fullName>
        <ecNumber evidence="9">3.4.13.-</ecNumber>
    </submittedName>
</protein>
<keyword evidence="5 9" id="KW-0378">Hydrolase</keyword>
<reference evidence="9 10" key="1">
    <citation type="submission" date="2023-02" db="EMBL/GenBank/DDBJ databases">
        <title>Streptococcus sp. Genome Sequencing and Assembly.</title>
        <authorList>
            <person name="Shore S.M."/>
            <person name="Nicholson T.L."/>
        </authorList>
    </citation>
    <scope>NUCLEOTIDE SEQUENCE [LARGE SCALE GENOMIC DNA]</scope>
    <source>
        <strain evidence="9 10">29892</strain>
    </source>
</reference>
<dbReference type="InterPro" id="IPR001261">
    <property type="entry name" value="ArgE/DapE_CS"/>
</dbReference>
<dbReference type="InterPro" id="IPR002933">
    <property type="entry name" value="Peptidase_M20"/>
</dbReference>
<evidence type="ECO:0000256" key="7">
    <source>
        <dbReference type="ARBA" id="ARBA00022997"/>
    </source>
</evidence>
<dbReference type="CDD" id="cd03888">
    <property type="entry name" value="M20_PepV"/>
    <property type="match status" value="1"/>
</dbReference>
<proteinExistence type="inferred from homology"/>
<dbReference type="GO" id="GO:0006526">
    <property type="term" value="P:L-arginine biosynthetic process"/>
    <property type="evidence" value="ECO:0007669"/>
    <property type="project" value="TreeGrafter"/>
</dbReference>
<dbReference type="InterPro" id="IPR010964">
    <property type="entry name" value="M20A_pepV-rel"/>
</dbReference>
<dbReference type="EC" id="3.4.13.-" evidence="9"/>
<keyword evidence="4" id="KW-0479">Metal-binding</keyword>
<dbReference type="InterPro" id="IPR036264">
    <property type="entry name" value="Bact_exopeptidase_dim_dom"/>
</dbReference>
<dbReference type="GO" id="GO:0006508">
    <property type="term" value="P:proteolysis"/>
    <property type="evidence" value="ECO:0007669"/>
    <property type="project" value="UniProtKB-KW"/>
</dbReference>
<comment type="cofactor">
    <cofactor evidence="1">
        <name>Zn(2+)</name>
        <dbReference type="ChEBI" id="CHEBI:29105"/>
    </cofactor>
</comment>
<sequence length="466" mass="50653">MTVDFRAEFDKRKDEFLADLFDLLRINSERDDSQADAQHPFGPGPVRALDKFLEIAQRDGYPTKNVDNYAGHFEFGEGDEVLGIFGHLDVVPAGSGWNTDPYEPQIIDGKLFARGSSDDKGPTMACYYGLKIIKELGLPTSKKVRFIVGTDEESGWADMDYYFEHVGLPLPDFGFSPDAEFPIINGEKGNITAYLHFAGENSGAAKLHSFTGGLRENMVPESATAIISGDLADLDSKLADFTAAYGLKADAKTLENGQVQVTVIGKSAHGSTPEEGVNGATYLAKFLSQFAFDGAAKAYLDLAGQVLLEDHDAKKLGVAIYDDQMGALSMNAGVFKFDETSSDNTIALNFRYPKNTNPETIKAGLEKLGVEAVSLSAHGHTPHYCPIDDPMVATLLSVYEKHTGLKGHEQVIGGGTFGRLLKRGVAYGAMFPGDVNTMHQANEFIEVEQLYRAAAIYAEAIYELIK</sequence>
<dbReference type="PANTHER" id="PTHR43808">
    <property type="entry name" value="ACETYLORNITHINE DEACETYLASE"/>
    <property type="match status" value="1"/>
</dbReference>
<evidence type="ECO:0000256" key="3">
    <source>
        <dbReference type="ARBA" id="ARBA00022670"/>
    </source>
</evidence>
<dbReference type="EMBL" id="CP118734">
    <property type="protein sequence ID" value="WNY49756.1"/>
    <property type="molecule type" value="Genomic_DNA"/>
</dbReference>
<dbReference type="SUPFAM" id="SSF53187">
    <property type="entry name" value="Zn-dependent exopeptidases"/>
    <property type="match status" value="1"/>
</dbReference>
<dbReference type="GO" id="GO:0008270">
    <property type="term" value="F:zinc ion binding"/>
    <property type="evidence" value="ECO:0007669"/>
    <property type="project" value="InterPro"/>
</dbReference>
<dbReference type="GO" id="GO:0008777">
    <property type="term" value="F:acetylornithine deacetylase activity"/>
    <property type="evidence" value="ECO:0007669"/>
    <property type="project" value="TreeGrafter"/>
</dbReference>
<gene>
    <name evidence="9" type="primary">pepV</name>
    <name evidence="9" type="ORF">PW220_03710</name>
</gene>
<dbReference type="AlphaFoldDB" id="A0AA96VJY2"/>
<dbReference type="PROSITE" id="PS00758">
    <property type="entry name" value="ARGE_DAPE_CPG2_1"/>
    <property type="match status" value="1"/>
</dbReference>
<evidence type="ECO:0000256" key="1">
    <source>
        <dbReference type="ARBA" id="ARBA00001947"/>
    </source>
</evidence>
<dbReference type="PROSITE" id="PS00759">
    <property type="entry name" value="ARGE_DAPE_CPG2_2"/>
    <property type="match status" value="1"/>
</dbReference>
<evidence type="ECO:0000256" key="2">
    <source>
        <dbReference type="ARBA" id="ARBA00006247"/>
    </source>
</evidence>
<evidence type="ECO:0000256" key="4">
    <source>
        <dbReference type="ARBA" id="ARBA00022723"/>
    </source>
</evidence>
<dbReference type="PANTHER" id="PTHR43808:SF31">
    <property type="entry name" value="N-ACETYL-L-CITRULLINE DEACETYLASE"/>
    <property type="match status" value="1"/>
</dbReference>
<keyword evidence="6" id="KW-0862">Zinc</keyword>
<dbReference type="Gene3D" id="3.30.70.360">
    <property type="match status" value="2"/>
</dbReference>
<keyword evidence="10" id="KW-1185">Reference proteome</keyword>
<dbReference type="Gene3D" id="3.40.630.10">
    <property type="entry name" value="Zn peptidases"/>
    <property type="match status" value="1"/>
</dbReference>
<evidence type="ECO:0000256" key="5">
    <source>
        <dbReference type="ARBA" id="ARBA00022801"/>
    </source>
</evidence>
<dbReference type="Pfam" id="PF01546">
    <property type="entry name" value="Peptidase_M20"/>
    <property type="match status" value="1"/>
</dbReference>
<dbReference type="NCBIfam" id="NF005591">
    <property type="entry name" value="PRK07318.1"/>
    <property type="match status" value="1"/>
</dbReference>
<dbReference type="InterPro" id="IPR050072">
    <property type="entry name" value="Peptidase_M20A"/>
</dbReference>
<evidence type="ECO:0000313" key="9">
    <source>
        <dbReference type="EMBL" id="WNY49756.1"/>
    </source>
</evidence>
<organism evidence="9 10">
    <name type="scientific">Streptococcus iners subsp. hyiners</name>
    <dbReference type="NCBI Taxonomy" id="3028083"/>
    <lineage>
        <taxon>Bacteria</taxon>
        <taxon>Bacillati</taxon>
        <taxon>Bacillota</taxon>
        <taxon>Bacilli</taxon>
        <taxon>Lactobacillales</taxon>
        <taxon>Streptococcaceae</taxon>
        <taxon>Streptococcus</taxon>
        <taxon>Streptococcus iners</taxon>
    </lineage>
</organism>
<keyword evidence="3" id="KW-0645">Protease</keyword>
<evidence type="ECO:0000256" key="6">
    <source>
        <dbReference type="ARBA" id="ARBA00022833"/>
    </source>
</evidence>
<dbReference type="RefSeq" id="WP_248054524.1">
    <property type="nucleotide sequence ID" value="NZ_CP118734.1"/>
</dbReference>
<comment type="similarity">
    <text evidence="2">Belongs to the peptidase M20A family.</text>
</comment>
<dbReference type="GO" id="GO:0016805">
    <property type="term" value="F:dipeptidase activity"/>
    <property type="evidence" value="ECO:0007669"/>
    <property type="project" value="UniProtKB-KW"/>
</dbReference>